<gene>
    <name evidence="4" type="primary">TDEL0C05850</name>
    <name evidence="4" type="ORF">TDEL_0C05850</name>
</gene>
<keyword evidence="5" id="KW-1185">Reference proteome</keyword>
<evidence type="ECO:0000256" key="2">
    <source>
        <dbReference type="SAM" id="MobiDB-lite"/>
    </source>
</evidence>
<reference evidence="4 5" key="1">
    <citation type="journal article" date="2011" name="Proc. Natl. Acad. Sci. U.S.A.">
        <title>Evolutionary erosion of yeast sex chromosomes by mating-type switching accidents.</title>
        <authorList>
            <person name="Gordon J.L."/>
            <person name="Armisen D."/>
            <person name="Proux-Wera E."/>
            <person name="Oheigeartaigh S.S."/>
            <person name="Byrne K.P."/>
            <person name="Wolfe K.H."/>
        </authorList>
    </citation>
    <scope>NUCLEOTIDE SEQUENCE [LARGE SCALE GENOMIC DNA]</scope>
    <source>
        <strain evidence="5">ATCC 10662 / CBS 1146 / NBRC 0425 / NCYC 2629 / NRRL Y-866</strain>
    </source>
</reference>
<dbReference type="OrthoDB" id="21123at2759"/>
<dbReference type="InterPro" id="IPR019339">
    <property type="entry name" value="CIR_N_dom"/>
</dbReference>
<sequence>MAGSSDLNLLKSWNPKLQKNKAKVSKVEEDAIEEERKIQQKQKEKELQDLASGKGKTGLEWMYEDAKHIQDKKPKPKPKLVKKDSTTKGIPTLKSEKLAKDDPMSKFKVAKKRSKK</sequence>
<evidence type="ECO:0000313" key="5">
    <source>
        <dbReference type="Proteomes" id="UP000005627"/>
    </source>
</evidence>
<name>G8ZSI2_TORDE</name>
<dbReference type="HOGENOM" id="CLU_2110850_0_0_1"/>
<organism evidence="4 5">
    <name type="scientific">Torulaspora delbrueckii</name>
    <name type="common">Yeast</name>
    <name type="synonym">Candida colliculosa</name>
    <dbReference type="NCBI Taxonomy" id="4950"/>
    <lineage>
        <taxon>Eukaryota</taxon>
        <taxon>Fungi</taxon>
        <taxon>Dikarya</taxon>
        <taxon>Ascomycota</taxon>
        <taxon>Saccharomycotina</taxon>
        <taxon>Saccharomycetes</taxon>
        <taxon>Saccharomycetales</taxon>
        <taxon>Saccharomycetaceae</taxon>
        <taxon>Torulaspora</taxon>
    </lineage>
</organism>
<dbReference type="STRING" id="1076872.G8ZSI2"/>
<evidence type="ECO:0000313" key="4">
    <source>
        <dbReference type="EMBL" id="CCE91474.1"/>
    </source>
</evidence>
<proteinExistence type="predicted"/>
<feature type="region of interest" description="Disordered" evidence="2">
    <location>
        <begin position="65"/>
        <end position="116"/>
    </location>
</feature>
<dbReference type="RefSeq" id="XP_003680685.1">
    <property type="nucleotide sequence ID" value="XM_003680637.1"/>
</dbReference>
<protein>
    <recommendedName>
        <fullName evidence="1">Pre-mRNA-splicing factor CWC25</fullName>
    </recommendedName>
</protein>
<dbReference type="KEGG" id="tdl:TDEL_0C05850"/>
<dbReference type="EMBL" id="HE616744">
    <property type="protein sequence ID" value="CCE91474.1"/>
    <property type="molecule type" value="Genomic_DNA"/>
</dbReference>
<dbReference type="Pfam" id="PF10197">
    <property type="entry name" value="Cir_N"/>
    <property type="match status" value="1"/>
</dbReference>
<dbReference type="AlphaFoldDB" id="G8ZSI2"/>
<dbReference type="Proteomes" id="UP000005627">
    <property type="component" value="Chromosome 3"/>
</dbReference>
<dbReference type="SMART" id="SM01083">
    <property type="entry name" value="Cir_N"/>
    <property type="match status" value="1"/>
</dbReference>
<evidence type="ECO:0000259" key="3">
    <source>
        <dbReference type="SMART" id="SM01083"/>
    </source>
</evidence>
<feature type="compositionally biased region" description="Basic and acidic residues" evidence="2">
    <location>
        <begin position="94"/>
        <end position="105"/>
    </location>
</feature>
<dbReference type="GeneID" id="11500809"/>
<accession>G8ZSI2</accession>
<dbReference type="FunCoup" id="G8ZSI2">
    <property type="interactions" value="78"/>
</dbReference>
<feature type="domain" description="CBF1-interacting co-repressor CIR N-terminal" evidence="3">
    <location>
        <begin position="12"/>
        <end position="48"/>
    </location>
</feature>
<dbReference type="eggNOG" id="KOG3869">
    <property type="taxonomic scope" value="Eukaryota"/>
</dbReference>
<dbReference type="InParanoid" id="G8ZSI2"/>
<feature type="region of interest" description="Disordered" evidence="2">
    <location>
        <begin position="1"/>
        <end position="24"/>
    </location>
</feature>
<evidence type="ECO:0000256" key="1">
    <source>
        <dbReference type="ARBA" id="ARBA00020646"/>
    </source>
</evidence>